<dbReference type="Proteomes" id="UP001595712">
    <property type="component" value="Unassembled WGS sequence"/>
</dbReference>
<keyword evidence="2" id="KW-0255">Endonuclease</keyword>
<protein>
    <submittedName>
        <fullName evidence="2">Uma2 family endonuclease</fullName>
    </submittedName>
</protein>
<dbReference type="PANTHER" id="PTHR35400">
    <property type="entry name" value="SLR1083 PROTEIN"/>
    <property type="match status" value="1"/>
</dbReference>
<dbReference type="GO" id="GO:0004519">
    <property type="term" value="F:endonuclease activity"/>
    <property type="evidence" value="ECO:0007669"/>
    <property type="project" value="UniProtKB-KW"/>
</dbReference>
<dbReference type="EMBL" id="JBHRWO010000004">
    <property type="protein sequence ID" value="MFC3491110.1"/>
    <property type="molecule type" value="Genomic_DNA"/>
</dbReference>
<dbReference type="InterPro" id="IPR011335">
    <property type="entry name" value="Restrct_endonuc-II-like"/>
</dbReference>
<reference evidence="3" key="1">
    <citation type="journal article" date="2019" name="Int. J. Syst. Evol. Microbiol.">
        <title>The Global Catalogue of Microorganisms (GCM) 10K type strain sequencing project: providing services to taxonomists for standard genome sequencing and annotation.</title>
        <authorList>
            <consortium name="The Broad Institute Genomics Platform"/>
            <consortium name="The Broad Institute Genome Sequencing Center for Infectious Disease"/>
            <person name="Wu L."/>
            <person name="Ma J."/>
        </authorList>
    </citation>
    <scope>NUCLEOTIDE SEQUENCE [LARGE SCALE GENOMIC DNA]</scope>
    <source>
        <strain evidence="3">CGMCC 4.7396</strain>
    </source>
</reference>
<dbReference type="Gene3D" id="3.90.1570.10">
    <property type="entry name" value="tt1808, chain A"/>
    <property type="match status" value="1"/>
</dbReference>
<dbReference type="SUPFAM" id="SSF52980">
    <property type="entry name" value="Restriction endonuclease-like"/>
    <property type="match status" value="1"/>
</dbReference>
<gene>
    <name evidence="2" type="ORF">ACFO8M_01235</name>
</gene>
<feature type="domain" description="Putative restriction endonuclease" evidence="1">
    <location>
        <begin position="23"/>
        <end position="190"/>
    </location>
</feature>
<dbReference type="CDD" id="cd06260">
    <property type="entry name" value="DUF820-like"/>
    <property type="match status" value="1"/>
</dbReference>
<organism evidence="2 3">
    <name type="scientific">Glycomyces rhizosphaerae</name>
    <dbReference type="NCBI Taxonomy" id="2054422"/>
    <lineage>
        <taxon>Bacteria</taxon>
        <taxon>Bacillati</taxon>
        <taxon>Actinomycetota</taxon>
        <taxon>Actinomycetes</taxon>
        <taxon>Glycomycetales</taxon>
        <taxon>Glycomycetaceae</taxon>
        <taxon>Glycomyces</taxon>
    </lineage>
</organism>
<evidence type="ECO:0000313" key="3">
    <source>
        <dbReference type="Proteomes" id="UP001595712"/>
    </source>
</evidence>
<sequence>MVAAEPVADERRVDRSPLWKAWESLEVPPGFRAEIIRGEILLSPSPTNRHSHICARLIRSLAPFANERDWALASELAVHIEHTGEALIPDLMVLPDSILIEGEEASSIDSAELLLAFQVTSDSSVRRDRKAKLWSYAYGLIPIYILVDRHDGHGTVTVYSEPDGNGRYAEHHSVEFEKLVPLPDPFGIEIETSRFVPKTPKP</sequence>
<accession>A0ABV7PRC4</accession>
<dbReference type="InterPro" id="IPR012296">
    <property type="entry name" value="Nuclease_put_TT1808"/>
</dbReference>
<proteinExistence type="predicted"/>
<keyword evidence="2" id="KW-0540">Nuclease</keyword>
<dbReference type="InterPro" id="IPR008538">
    <property type="entry name" value="Uma2"/>
</dbReference>
<comment type="caution">
    <text evidence="2">The sequence shown here is derived from an EMBL/GenBank/DDBJ whole genome shotgun (WGS) entry which is preliminary data.</text>
</comment>
<evidence type="ECO:0000259" key="1">
    <source>
        <dbReference type="Pfam" id="PF05685"/>
    </source>
</evidence>
<evidence type="ECO:0000313" key="2">
    <source>
        <dbReference type="EMBL" id="MFC3491110.1"/>
    </source>
</evidence>
<keyword evidence="3" id="KW-1185">Reference proteome</keyword>
<name>A0ABV7PRC4_9ACTN</name>
<dbReference type="PANTHER" id="PTHR35400:SF3">
    <property type="entry name" value="SLL1072 PROTEIN"/>
    <property type="match status" value="1"/>
</dbReference>
<dbReference type="RefSeq" id="WP_387969403.1">
    <property type="nucleotide sequence ID" value="NZ_JBHRWO010000004.1"/>
</dbReference>
<keyword evidence="2" id="KW-0378">Hydrolase</keyword>
<dbReference type="Pfam" id="PF05685">
    <property type="entry name" value="Uma2"/>
    <property type="match status" value="1"/>
</dbReference>